<dbReference type="AlphaFoldDB" id="A0A6J2XMT0"/>
<feature type="transmembrane region" description="Helical" evidence="1">
    <location>
        <begin position="6"/>
        <end position="33"/>
    </location>
</feature>
<dbReference type="Proteomes" id="UP000504635">
    <property type="component" value="Unplaced"/>
</dbReference>
<sequence length="154" mass="17590">MEISNTLLIIIFSVIGVLILLISIAVGVQFYLISKLYKRIKTLDPMSSYKKVGPSLYIKRAHGQVSSVSSSFKHYGAESNKDVKNTETPNPNVKDGGTLDRNFFTKTNFNYDNHLMNNDDNYLQSEYENDLPLERDTLERSEREAISKLESILY</sequence>
<keyword evidence="1" id="KW-1133">Transmembrane helix</keyword>
<evidence type="ECO:0000256" key="1">
    <source>
        <dbReference type="SAM" id="Phobius"/>
    </source>
</evidence>
<keyword evidence="1" id="KW-0472">Membrane</keyword>
<dbReference type="KEGG" id="soy:115879804"/>
<evidence type="ECO:0000313" key="5">
    <source>
        <dbReference type="RefSeq" id="XP_030752664.1"/>
    </source>
</evidence>
<keyword evidence="1" id="KW-0812">Transmembrane</keyword>
<accession>A0A6J2XMT0</accession>
<keyword evidence="2" id="KW-1185">Reference proteome</keyword>
<dbReference type="OrthoDB" id="10495941at2759"/>
<proteinExistence type="predicted"/>
<name>A0A6J2XMT0_SITOR</name>
<reference evidence="3 4" key="1">
    <citation type="submission" date="2025-04" db="UniProtKB">
        <authorList>
            <consortium name="RefSeq"/>
        </authorList>
    </citation>
    <scope>IDENTIFICATION</scope>
    <source>
        <tissue evidence="3 4">Gonads</tissue>
    </source>
</reference>
<evidence type="ECO:0000313" key="4">
    <source>
        <dbReference type="RefSeq" id="XP_030752663.1"/>
    </source>
</evidence>
<evidence type="ECO:0000313" key="2">
    <source>
        <dbReference type="Proteomes" id="UP000504635"/>
    </source>
</evidence>
<dbReference type="RefSeq" id="XP_030752662.1">
    <property type="nucleotide sequence ID" value="XM_030896802.1"/>
</dbReference>
<organism evidence="2 3">
    <name type="scientific">Sitophilus oryzae</name>
    <name type="common">Rice weevil</name>
    <name type="synonym">Curculio oryzae</name>
    <dbReference type="NCBI Taxonomy" id="7048"/>
    <lineage>
        <taxon>Eukaryota</taxon>
        <taxon>Metazoa</taxon>
        <taxon>Ecdysozoa</taxon>
        <taxon>Arthropoda</taxon>
        <taxon>Hexapoda</taxon>
        <taxon>Insecta</taxon>
        <taxon>Pterygota</taxon>
        <taxon>Neoptera</taxon>
        <taxon>Endopterygota</taxon>
        <taxon>Coleoptera</taxon>
        <taxon>Polyphaga</taxon>
        <taxon>Cucujiformia</taxon>
        <taxon>Curculionidae</taxon>
        <taxon>Dryophthorinae</taxon>
        <taxon>Sitophilus</taxon>
    </lineage>
</organism>
<protein>
    <submittedName>
        <fullName evidence="3 4">Uncharacterized protein LOC115879804</fullName>
    </submittedName>
</protein>
<dbReference type="GeneID" id="115879804"/>
<dbReference type="RefSeq" id="XP_030752664.1">
    <property type="nucleotide sequence ID" value="XM_030896804.1"/>
</dbReference>
<dbReference type="RefSeq" id="XP_030752663.1">
    <property type="nucleotide sequence ID" value="XM_030896803.1"/>
</dbReference>
<evidence type="ECO:0000313" key="3">
    <source>
        <dbReference type="RefSeq" id="XP_030752662.1"/>
    </source>
</evidence>
<gene>
    <name evidence="3 4 5" type="primary">LOC115879804</name>
</gene>